<accession>A0A1B6HZ24</accession>
<proteinExistence type="predicted"/>
<feature type="non-terminal residue" evidence="1">
    <location>
        <position position="1"/>
    </location>
</feature>
<name>A0A1B6HZ24_9HEMI</name>
<reference evidence="1" key="1">
    <citation type="submission" date="2015-11" db="EMBL/GenBank/DDBJ databases">
        <title>De novo transcriptome assembly of four potential Pierce s Disease insect vectors from Arizona vineyards.</title>
        <authorList>
            <person name="Tassone E.E."/>
        </authorList>
    </citation>
    <scope>NUCLEOTIDE SEQUENCE</scope>
</reference>
<evidence type="ECO:0000313" key="1">
    <source>
        <dbReference type="EMBL" id="JAS79951.1"/>
    </source>
</evidence>
<dbReference type="Gene3D" id="3.40.50.1110">
    <property type="entry name" value="SGNH hydrolase"/>
    <property type="match status" value="1"/>
</dbReference>
<dbReference type="EMBL" id="GECU01027755">
    <property type="protein sequence ID" value="JAS79951.1"/>
    <property type="molecule type" value="Transcribed_RNA"/>
</dbReference>
<feature type="non-terminal residue" evidence="1">
    <location>
        <position position="386"/>
    </location>
</feature>
<dbReference type="SUPFAM" id="SSF52266">
    <property type="entry name" value="SGNH hydrolase"/>
    <property type="match status" value="1"/>
</dbReference>
<gene>
    <name evidence="1" type="ORF">g.6528</name>
</gene>
<organism evidence="1">
    <name type="scientific">Homalodisca liturata</name>
    <dbReference type="NCBI Taxonomy" id="320908"/>
    <lineage>
        <taxon>Eukaryota</taxon>
        <taxon>Metazoa</taxon>
        <taxon>Ecdysozoa</taxon>
        <taxon>Arthropoda</taxon>
        <taxon>Hexapoda</taxon>
        <taxon>Insecta</taxon>
        <taxon>Pterygota</taxon>
        <taxon>Neoptera</taxon>
        <taxon>Paraneoptera</taxon>
        <taxon>Hemiptera</taxon>
        <taxon>Auchenorrhyncha</taxon>
        <taxon>Membracoidea</taxon>
        <taxon>Cicadellidae</taxon>
        <taxon>Cicadellinae</taxon>
        <taxon>Proconiini</taxon>
        <taxon>Homalodisca</taxon>
    </lineage>
</organism>
<dbReference type="AlphaFoldDB" id="A0A1B6HZ24"/>
<sequence length="386" mass="43297">RLLQVTETALSSTDDAIVLLGGTNDVLQSDVSSIYKSLESDLITLSENKPVIIATVPRRYDQDIFSPVHNTIDLLNNYIRELVFRIKSTYLIDLDRLKRFHFTRHGLHLSGRGRTKLGYLIMDILKNVFPEKEQQSLEVHIGDLKGVMANTHSTGKSHNQVESSNKSVCELINVIEADMNDLMDEFSHDQTVGFAHCISADLCDDKQMSAGVALVFRDRFGKPTQSHCLNDFLTYQTSRFGASVYGLVTKKIYHQKPEKCDYDTAFTKLTEDFKRRKLRTLICSPMGCVRDHITIEHFVANLILFQKASNACVKIVTTDEASAGKLRNGLMHSDFVAKLKCEISLHLTQTTTKDSNALNTSISNDVLGVNVADTTLQDTFRNISSV</sequence>
<dbReference type="InterPro" id="IPR036514">
    <property type="entry name" value="SGNH_hydro_sf"/>
</dbReference>
<dbReference type="InterPro" id="IPR043472">
    <property type="entry name" value="Macro_dom-like"/>
</dbReference>
<dbReference type="Gene3D" id="3.40.220.10">
    <property type="entry name" value="Leucine Aminopeptidase, subunit E, domain 1"/>
    <property type="match status" value="1"/>
</dbReference>
<protein>
    <submittedName>
        <fullName evidence="1">Uncharacterized protein</fullName>
    </submittedName>
</protein>